<name>A0AAD5R4J3_PARTN</name>
<feature type="chain" id="PRO_5042220637" evidence="1">
    <location>
        <begin position="23"/>
        <end position="118"/>
    </location>
</feature>
<dbReference type="PROSITE" id="PS51257">
    <property type="entry name" value="PROKAR_LIPOPROTEIN"/>
    <property type="match status" value="1"/>
</dbReference>
<keyword evidence="3" id="KW-1185">Reference proteome</keyword>
<accession>A0AAD5R4J3</accession>
<reference evidence="2" key="1">
    <citation type="submission" date="2021-06" db="EMBL/GenBank/DDBJ databases">
        <title>Parelaphostrongylus tenuis whole genome reference sequence.</title>
        <authorList>
            <person name="Garwood T.J."/>
            <person name="Larsen P.A."/>
            <person name="Fountain-Jones N.M."/>
            <person name="Garbe J.R."/>
            <person name="Macchietto M.G."/>
            <person name="Kania S.A."/>
            <person name="Gerhold R.W."/>
            <person name="Richards J.E."/>
            <person name="Wolf T.M."/>
        </authorList>
    </citation>
    <scope>NUCLEOTIDE SEQUENCE</scope>
    <source>
        <strain evidence="2">MNPRO001-30</strain>
        <tissue evidence="2">Meninges</tissue>
    </source>
</reference>
<dbReference type="AlphaFoldDB" id="A0AAD5R4J3"/>
<dbReference type="Proteomes" id="UP001196413">
    <property type="component" value="Unassembled WGS sequence"/>
</dbReference>
<evidence type="ECO:0000313" key="2">
    <source>
        <dbReference type="EMBL" id="KAJ1369296.1"/>
    </source>
</evidence>
<protein>
    <submittedName>
        <fullName evidence="2">Uncharacterized protein</fullName>
    </submittedName>
</protein>
<evidence type="ECO:0000313" key="3">
    <source>
        <dbReference type="Proteomes" id="UP001196413"/>
    </source>
</evidence>
<dbReference type="EMBL" id="JAHQIW010006479">
    <property type="protein sequence ID" value="KAJ1369296.1"/>
    <property type="molecule type" value="Genomic_DNA"/>
</dbReference>
<evidence type="ECO:0000256" key="1">
    <source>
        <dbReference type="SAM" id="SignalP"/>
    </source>
</evidence>
<gene>
    <name evidence="2" type="ORF">KIN20_030717</name>
</gene>
<comment type="caution">
    <text evidence="2">The sequence shown here is derived from an EMBL/GenBank/DDBJ whole genome shotgun (WGS) entry which is preliminary data.</text>
</comment>
<proteinExistence type="predicted"/>
<organism evidence="2 3">
    <name type="scientific">Parelaphostrongylus tenuis</name>
    <name type="common">Meningeal worm</name>
    <dbReference type="NCBI Taxonomy" id="148309"/>
    <lineage>
        <taxon>Eukaryota</taxon>
        <taxon>Metazoa</taxon>
        <taxon>Ecdysozoa</taxon>
        <taxon>Nematoda</taxon>
        <taxon>Chromadorea</taxon>
        <taxon>Rhabditida</taxon>
        <taxon>Rhabditina</taxon>
        <taxon>Rhabditomorpha</taxon>
        <taxon>Strongyloidea</taxon>
        <taxon>Metastrongylidae</taxon>
        <taxon>Parelaphostrongylus</taxon>
    </lineage>
</organism>
<feature type="signal peptide" evidence="1">
    <location>
        <begin position="1"/>
        <end position="22"/>
    </location>
</feature>
<sequence length="118" mass="12657">MPRAPTDRFVIPFLATISTVFGCGVIPARQASTTTFTVTGLRTLPIAMVYAGKPEVSARVPGIAANEAGAKGFVERLVMQTVFDVVERQGRRALLPEAVISVILGQLEIRVVYAPIQC</sequence>
<keyword evidence="1" id="KW-0732">Signal</keyword>